<dbReference type="PANTHER" id="PTHR45713:SF8">
    <property type="entry name" value="SI:CH211-215K15.4"/>
    <property type="match status" value="1"/>
</dbReference>
<dbReference type="AlphaFoldDB" id="A0AAV2ISD4"/>
<comment type="caution">
    <text evidence="1">The sequence shown here is derived from an EMBL/GenBank/DDBJ whole genome shotgun (WGS) entry which is preliminary data.</text>
</comment>
<keyword evidence="2" id="KW-1185">Reference proteome</keyword>
<sequence>MKRLCFIGRNVALRQRVTQSSTWSDATYPETMSRANNAVDGNTSGNFSHSSCTHTLVNDTAPNWNVTFSTPQLVNRYVLYNRV</sequence>
<evidence type="ECO:0000313" key="1">
    <source>
        <dbReference type="EMBL" id="CAL1548692.1"/>
    </source>
</evidence>
<protein>
    <recommendedName>
        <fullName evidence="3">Fucolectin tachylectin-4 pentraxin-1 domain-containing protein</fullName>
    </recommendedName>
</protein>
<feature type="non-terminal residue" evidence="1">
    <location>
        <position position="83"/>
    </location>
</feature>
<reference evidence="1 2" key="1">
    <citation type="submission" date="2024-04" db="EMBL/GenBank/DDBJ databases">
        <authorList>
            <consortium name="Genoscope - CEA"/>
            <person name="William W."/>
        </authorList>
    </citation>
    <scope>NUCLEOTIDE SEQUENCE [LARGE SCALE GENOMIC DNA]</scope>
</reference>
<proteinExistence type="predicted"/>
<evidence type="ECO:0000313" key="2">
    <source>
        <dbReference type="Proteomes" id="UP001497497"/>
    </source>
</evidence>
<dbReference type="Pfam" id="PF22633">
    <property type="entry name" value="F5_F8_type_C_2"/>
    <property type="match status" value="1"/>
</dbReference>
<accession>A0AAV2ISD4</accession>
<dbReference type="Gene3D" id="2.60.120.260">
    <property type="entry name" value="Galactose-binding domain-like"/>
    <property type="match status" value="1"/>
</dbReference>
<evidence type="ECO:0008006" key="3">
    <source>
        <dbReference type="Google" id="ProtNLM"/>
    </source>
</evidence>
<organism evidence="1 2">
    <name type="scientific">Lymnaea stagnalis</name>
    <name type="common">Great pond snail</name>
    <name type="synonym">Helix stagnalis</name>
    <dbReference type="NCBI Taxonomy" id="6523"/>
    <lineage>
        <taxon>Eukaryota</taxon>
        <taxon>Metazoa</taxon>
        <taxon>Spiralia</taxon>
        <taxon>Lophotrochozoa</taxon>
        <taxon>Mollusca</taxon>
        <taxon>Gastropoda</taxon>
        <taxon>Heterobranchia</taxon>
        <taxon>Euthyneura</taxon>
        <taxon>Panpulmonata</taxon>
        <taxon>Hygrophila</taxon>
        <taxon>Lymnaeoidea</taxon>
        <taxon>Lymnaeidae</taxon>
        <taxon>Lymnaea</taxon>
    </lineage>
</organism>
<dbReference type="InterPro" id="IPR008979">
    <property type="entry name" value="Galactose-bd-like_sf"/>
</dbReference>
<dbReference type="PANTHER" id="PTHR45713">
    <property type="entry name" value="FTP DOMAIN-CONTAINING PROTEIN"/>
    <property type="match status" value="1"/>
</dbReference>
<name>A0AAV2ISD4_LYMST</name>
<dbReference type="SUPFAM" id="SSF49785">
    <property type="entry name" value="Galactose-binding domain-like"/>
    <property type="match status" value="1"/>
</dbReference>
<dbReference type="EMBL" id="CAXITT010001568">
    <property type="protein sequence ID" value="CAL1548692.1"/>
    <property type="molecule type" value="Genomic_DNA"/>
</dbReference>
<dbReference type="Proteomes" id="UP001497497">
    <property type="component" value="Unassembled WGS sequence"/>
</dbReference>
<gene>
    <name evidence="1" type="ORF">GSLYS_00022009001</name>
</gene>
<dbReference type="InterPro" id="IPR051941">
    <property type="entry name" value="BG_Antigen-Binding_Lectin"/>
</dbReference>